<protein>
    <recommendedName>
        <fullName evidence="4">Flagellar hook-associated protein 1</fullName>
    </recommendedName>
</protein>
<evidence type="ECO:0000256" key="7">
    <source>
        <dbReference type="SAM" id="Coils"/>
    </source>
</evidence>
<dbReference type="Pfam" id="PF00460">
    <property type="entry name" value="Flg_bb_rod"/>
    <property type="match status" value="1"/>
</dbReference>
<dbReference type="RefSeq" id="WP_206942388.1">
    <property type="nucleotide sequence ID" value="NZ_JAFLNF010000006.1"/>
</dbReference>
<sequence>MTTLATSAKIATSSLAAVQVQLGVASSNIANADTKGYTSKSANASTAMTSGVGTGVSVETITSKVSQILIKQLASATSETAAADKIASYMDQLQTAMGRTTGSDDAGTSLSNKIADVESALADLINTPESATLAHQVLATLEELTTAVSDLSSDVQSLRSQADSDIAANVDAANDLLNQLDSLNTEIQSMESRGMSSANLVDQRNQALVELSEYIDVTSFTGSNGSLKVYTTTGQVLLDSSAHLLTFKESSSVSADRTFDGTNSGPSGISIDGNDVTNEFRSGSISALVELRDETLPGVQDMLDNLASNLITSFDAIQPGLLEGTDATDIKVGSTFLADVSLLVDDTSGTLTPSEVADGLLKALQGDTSFGTAGTLAARETDFASYASDILSSVVSSANSATSQLEVAQTELSAVSDTISSLYGVNVDEETARLSELEQLYSVASQILSILQEMFDDLIAAVQ</sequence>
<dbReference type="NCBIfam" id="TIGR02492">
    <property type="entry name" value="flgK_ends"/>
    <property type="match status" value="1"/>
</dbReference>
<dbReference type="SUPFAM" id="SSF64518">
    <property type="entry name" value="Phase 1 flagellin"/>
    <property type="match status" value="1"/>
</dbReference>
<proteinExistence type="inferred from homology"/>
<dbReference type="InterPro" id="IPR001444">
    <property type="entry name" value="Flag_bb_rod_N"/>
</dbReference>
<dbReference type="EMBL" id="JAFLNF010000006">
    <property type="protein sequence ID" value="MBO0346553.1"/>
    <property type="molecule type" value="Genomic_DNA"/>
</dbReference>
<dbReference type="GO" id="GO:0005198">
    <property type="term" value="F:structural molecule activity"/>
    <property type="evidence" value="ECO:0007669"/>
    <property type="project" value="InterPro"/>
</dbReference>
<dbReference type="GO" id="GO:0009424">
    <property type="term" value="C:bacterial-type flagellum hook"/>
    <property type="evidence" value="ECO:0007669"/>
    <property type="project" value="InterPro"/>
</dbReference>
<evidence type="ECO:0000256" key="1">
    <source>
        <dbReference type="ARBA" id="ARBA00004117"/>
    </source>
</evidence>
<evidence type="ECO:0000259" key="9">
    <source>
        <dbReference type="Pfam" id="PF22638"/>
    </source>
</evidence>
<feature type="domain" description="Flagellar basal body rod protein N-terminal" evidence="8">
    <location>
        <begin position="10"/>
        <end position="38"/>
    </location>
</feature>
<dbReference type="Proteomes" id="UP000664779">
    <property type="component" value="Unassembled WGS sequence"/>
</dbReference>
<reference evidence="10" key="1">
    <citation type="submission" date="2021-03" db="EMBL/GenBank/DDBJ databases">
        <title>Roseibium sp. CAU 1637 isolated from Incheon.</title>
        <authorList>
            <person name="Kim W."/>
        </authorList>
    </citation>
    <scope>NUCLEOTIDE SEQUENCE</scope>
    <source>
        <strain evidence="10">CAU 1637</strain>
    </source>
</reference>
<evidence type="ECO:0000313" key="10">
    <source>
        <dbReference type="EMBL" id="MBO0346553.1"/>
    </source>
</evidence>
<comment type="similarity">
    <text evidence="3">Belongs to the flagella basal body rod proteins family.</text>
</comment>
<dbReference type="InterPro" id="IPR002371">
    <property type="entry name" value="FlgK"/>
</dbReference>
<dbReference type="PANTHER" id="PTHR30033:SF1">
    <property type="entry name" value="FLAGELLAR HOOK-ASSOCIATED PROTEIN 1"/>
    <property type="match status" value="1"/>
</dbReference>
<evidence type="ECO:0000256" key="2">
    <source>
        <dbReference type="ARBA" id="ARBA00004613"/>
    </source>
</evidence>
<dbReference type="GO" id="GO:0009425">
    <property type="term" value="C:bacterial-type flagellum basal body"/>
    <property type="evidence" value="ECO:0007669"/>
    <property type="project" value="UniProtKB-SubCell"/>
</dbReference>
<keyword evidence="10" id="KW-0282">Flagellum</keyword>
<feature type="domain" description="Flagellar hook-associated protein FlgK helical" evidence="9">
    <location>
        <begin position="105"/>
        <end position="318"/>
    </location>
</feature>
<evidence type="ECO:0000256" key="3">
    <source>
        <dbReference type="ARBA" id="ARBA00009677"/>
    </source>
</evidence>
<dbReference type="GO" id="GO:0044780">
    <property type="term" value="P:bacterial-type flagellum assembly"/>
    <property type="evidence" value="ECO:0007669"/>
    <property type="project" value="InterPro"/>
</dbReference>
<keyword evidence="7" id="KW-0175">Coiled coil</keyword>
<dbReference type="GO" id="GO:0005576">
    <property type="term" value="C:extracellular region"/>
    <property type="evidence" value="ECO:0007669"/>
    <property type="project" value="UniProtKB-SubCell"/>
</dbReference>
<feature type="coiled-coil region" evidence="7">
    <location>
        <begin position="141"/>
        <end position="193"/>
    </location>
</feature>
<evidence type="ECO:0000256" key="5">
    <source>
        <dbReference type="ARBA" id="ARBA00022525"/>
    </source>
</evidence>
<dbReference type="Pfam" id="PF22638">
    <property type="entry name" value="FlgK_D1"/>
    <property type="match status" value="1"/>
</dbReference>
<keyword evidence="10" id="KW-0966">Cell projection</keyword>
<evidence type="ECO:0000256" key="6">
    <source>
        <dbReference type="ARBA" id="ARBA00023143"/>
    </source>
</evidence>
<name>A0A939JAL4_9HYPH</name>
<keyword evidence="5" id="KW-0964">Secreted</keyword>
<evidence type="ECO:0000256" key="4">
    <source>
        <dbReference type="ARBA" id="ARBA00016244"/>
    </source>
</evidence>
<keyword evidence="6" id="KW-0975">Bacterial flagellum</keyword>
<comment type="subcellular location">
    <subcellularLocation>
        <location evidence="1">Bacterial flagellum basal body</location>
    </subcellularLocation>
    <subcellularLocation>
        <location evidence="2">Secreted</location>
    </subcellularLocation>
</comment>
<organism evidence="10 11">
    <name type="scientific">Roseibium limicola</name>
    <dbReference type="NCBI Taxonomy" id="2816037"/>
    <lineage>
        <taxon>Bacteria</taxon>
        <taxon>Pseudomonadati</taxon>
        <taxon>Pseudomonadota</taxon>
        <taxon>Alphaproteobacteria</taxon>
        <taxon>Hyphomicrobiales</taxon>
        <taxon>Stappiaceae</taxon>
        <taxon>Roseibium</taxon>
    </lineage>
</organism>
<dbReference type="PANTHER" id="PTHR30033">
    <property type="entry name" value="FLAGELLAR HOOK-ASSOCIATED PROTEIN 1"/>
    <property type="match status" value="1"/>
</dbReference>
<evidence type="ECO:0000259" key="8">
    <source>
        <dbReference type="Pfam" id="PF00460"/>
    </source>
</evidence>
<keyword evidence="10" id="KW-0969">Cilium</keyword>
<comment type="caution">
    <text evidence="10">The sequence shown here is derived from an EMBL/GenBank/DDBJ whole genome shotgun (WGS) entry which is preliminary data.</text>
</comment>
<keyword evidence="11" id="KW-1185">Reference proteome</keyword>
<dbReference type="InterPro" id="IPR053927">
    <property type="entry name" value="FlgK_helical"/>
</dbReference>
<accession>A0A939JAL4</accession>
<evidence type="ECO:0000313" key="11">
    <source>
        <dbReference type="Proteomes" id="UP000664779"/>
    </source>
</evidence>
<dbReference type="AlphaFoldDB" id="A0A939JAL4"/>
<gene>
    <name evidence="10" type="primary">flgK</name>
    <name evidence="10" type="ORF">J0X15_15075</name>
</gene>